<accession>A0A1J4QBX1</accession>
<evidence type="ECO:0000313" key="3">
    <source>
        <dbReference type="EMBL" id="OIN08172.1"/>
    </source>
</evidence>
<dbReference type="OrthoDB" id="8527419at2"/>
<dbReference type="Pfam" id="PF16036">
    <property type="entry name" value="Chalcone_3"/>
    <property type="match status" value="1"/>
</dbReference>
<reference evidence="3 4" key="1">
    <citation type="submission" date="2016-07" db="EMBL/GenBank/DDBJ databases">
        <title>Draft Genome Sequence of Oceanisphaera psychrotolerans, isolated from coastal sediment samples.</title>
        <authorList>
            <person name="Zhuo S."/>
            <person name="Ruan Z."/>
        </authorList>
    </citation>
    <scope>NUCLEOTIDE SEQUENCE [LARGE SCALE GENOMIC DNA]</scope>
    <source>
        <strain evidence="3 4">LAM-WHM-ZC</strain>
    </source>
</reference>
<proteinExistence type="predicted"/>
<dbReference type="STRING" id="1414654.BFR47_15595"/>
<comment type="caution">
    <text evidence="3">The sequence shown here is derived from an EMBL/GenBank/DDBJ whole genome shotgun (WGS) entry which is preliminary data.</text>
</comment>
<dbReference type="EMBL" id="MDKE01000028">
    <property type="protein sequence ID" value="OIN08172.1"/>
    <property type="molecule type" value="Genomic_DNA"/>
</dbReference>
<feature type="signal peptide" evidence="1">
    <location>
        <begin position="1"/>
        <end position="21"/>
    </location>
</feature>
<keyword evidence="4" id="KW-1185">Reference proteome</keyword>
<gene>
    <name evidence="3" type="ORF">BFR47_15595</name>
</gene>
<dbReference type="InterPro" id="IPR016087">
    <property type="entry name" value="Chalcone_isomerase"/>
</dbReference>
<organism evidence="3 4">
    <name type="scientific">Oceanisphaera psychrotolerans</name>
    <dbReference type="NCBI Taxonomy" id="1414654"/>
    <lineage>
        <taxon>Bacteria</taxon>
        <taxon>Pseudomonadati</taxon>
        <taxon>Pseudomonadota</taxon>
        <taxon>Gammaproteobacteria</taxon>
        <taxon>Aeromonadales</taxon>
        <taxon>Aeromonadaceae</taxon>
        <taxon>Oceanisphaera</taxon>
    </lineage>
</organism>
<name>A0A1J4QBX1_9GAMM</name>
<dbReference type="AlphaFoldDB" id="A0A1J4QBX1"/>
<dbReference type="Proteomes" id="UP000243073">
    <property type="component" value="Unassembled WGS sequence"/>
</dbReference>
<evidence type="ECO:0000313" key="4">
    <source>
        <dbReference type="Proteomes" id="UP000243073"/>
    </source>
</evidence>
<protein>
    <recommendedName>
        <fullName evidence="2">Chalcone isomerase domain-containing protein</fullName>
    </recommendedName>
</protein>
<sequence length="164" mass="19386">MKKYLWLLWWLAMSFSLPSWAHPTADLNLVGQGSMRWLFWDLYQARFYSADGQYKADGFPQALALRYQRDIGKEDLLEATVTEWQRLGIDWRPQWRRELSAIWPSVKKRDELVLRVDSAGVSRFYFNWELLGEITDPDFGPAFLAIWLSPDSRDPRLTRQLKGN</sequence>
<evidence type="ECO:0000259" key="2">
    <source>
        <dbReference type="Pfam" id="PF16036"/>
    </source>
</evidence>
<feature type="chain" id="PRO_5009632279" description="Chalcone isomerase domain-containing protein" evidence="1">
    <location>
        <begin position="22"/>
        <end position="164"/>
    </location>
</feature>
<keyword evidence="1" id="KW-0732">Signal</keyword>
<evidence type="ECO:0000256" key="1">
    <source>
        <dbReference type="SAM" id="SignalP"/>
    </source>
</evidence>
<feature type="domain" description="Chalcone isomerase" evidence="2">
    <location>
        <begin position="25"/>
        <end position="161"/>
    </location>
</feature>